<dbReference type="Pfam" id="PF00041">
    <property type="entry name" value="fn3"/>
    <property type="match status" value="2"/>
</dbReference>
<dbReference type="SMART" id="SM00408">
    <property type="entry name" value="IGc2"/>
    <property type="match status" value="5"/>
</dbReference>
<feature type="domain" description="Fibronectin type-III" evidence="6">
    <location>
        <begin position="457"/>
        <end position="552"/>
    </location>
</feature>
<feature type="region of interest" description="Disordered" evidence="3">
    <location>
        <begin position="1090"/>
        <end position="1203"/>
    </location>
</feature>
<feature type="domain" description="Ig-like" evidence="5">
    <location>
        <begin position="398"/>
        <end position="435"/>
    </location>
</feature>
<accession>A0ABY7E2N9</accession>
<keyword evidence="4" id="KW-0472">Membrane</keyword>
<evidence type="ECO:0000256" key="2">
    <source>
        <dbReference type="ARBA" id="ARBA00023319"/>
    </source>
</evidence>
<dbReference type="SMART" id="SM00409">
    <property type="entry name" value="IG"/>
    <property type="match status" value="5"/>
</dbReference>
<evidence type="ECO:0000313" key="7">
    <source>
        <dbReference type="EMBL" id="WAR04265.1"/>
    </source>
</evidence>
<feature type="compositionally biased region" description="Gly residues" evidence="3">
    <location>
        <begin position="830"/>
        <end position="841"/>
    </location>
</feature>
<feature type="domain" description="Fibronectin type-III" evidence="6">
    <location>
        <begin position="647"/>
        <end position="741"/>
    </location>
</feature>
<keyword evidence="4" id="KW-1133">Transmembrane helix</keyword>
<feature type="region of interest" description="Disordered" evidence="3">
    <location>
        <begin position="872"/>
        <end position="906"/>
    </location>
</feature>
<evidence type="ECO:0000259" key="5">
    <source>
        <dbReference type="PROSITE" id="PS50835"/>
    </source>
</evidence>
<dbReference type="InterPro" id="IPR036116">
    <property type="entry name" value="FN3_sf"/>
</dbReference>
<dbReference type="InterPro" id="IPR003599">
    <property type="entry name" value="Ig_sub"/>
</dbReference>
<dbReference type="SMART" id="SM00060">
    <property type="entry name" value="FN3"/>
    <property type="match status" value="3"/>
</dbReference>
<organism evidence="7 8">
    <name type="scientific">Mya arenaria</name>
    <name type="common">Soft-shell clam</name>
    <dbReference type="NCBI Taxonomy" id="6604"/>
    <lineage>
        <taxon>Eukaryota</taxon>
        <taxon>Metazoa</taxon>
        <taxon>Spiralia</taxon>
        <taxon>Lophotrochozoa</taxon>
        <taxon>Mollusca</taxon>
        <taxon>Bivalvia</taxon>
        <taxon>Autobranchia</taxon>
        <taxon>Heteroconchia</taxon>
        <taxon>Euheterodonta</taxon>
        <taxon>Imparidentia</taxon>
        <taxon>Neoheterodontei</taxon>
        <taxon>Myida</taxon>
        <taxon>Myoidea</taxon>
        <taxon>Myidae</taxon>
        <taxon>Mya</taxon>
    </lineage>
</organism>
<dbReference type="PANTHER" id="PTHR10075:SF37">
    <property type="entry name" value="ROUNDABOUT HOMOLOG 3"/>
    <property type="match status" value="1"/>
</dbReference>
<evidence type="ECO:0000259" key="6">
    <source>
        <dbReference type="PROSITE" id="PS50853"/>
    </source>
</evidence>
<dbReference type="InterPro" id="IPR003598">
    <property type="entry name" value="Ig_sub2"/>
</dbReference>
<dbReference type="PROSITE" id="PS50853">
    <property type="entry name" value="FN3"/>
    <property type="match status" value="2"/>
</dbReference>
<dbReference type="Pfam" id="PF07679">
    <property type="entry name" value="I-set"/>
    <property type="match status" value="3"/>
</dbReference>
<dbReference type="Proteomes" id="UP001164746">
    <property type="component" value="Chromosome 5"/>
</dbReference>
<reference evidence="7" key="1">
    <citation type="submission" date="2022-11" db="EMBL/GenBank/DDBJ databases">
        <title>Centuries of genome instability and evolution in soft-shell clam transmissible cancer (bioRxiv).</title>
        <authorList>
            <person name="Hart S.F.M."/>
            <person name="Yonemitsu M.A."/>
            <person name="Giersch R.M."/>
            <person name="Beal B.F."/>
            <person name="Arriagada G."/>
            <person name="Davis B.W."/>
            <person name="Ostrander E.A."/>
            <person name="Goff S.P."/>
            <person name="Metzger M.J."/>
        </authorList>
    </citation>
    <scope>NUCLEOTIDE SEQUENCE</scope>
    <source>
        <strain evidence="7">MELC-2E11</strain>
        <tissue evidence="7">Siphon/mantle</tissue>
    </source>
</reference>
<feature type="domain" description="Ig-like" evidence="5">
    <location>
        <begin position="4"/>
        <end position="101"/>
    </location>
</feature>
<feature type="domain" description="Ig-like" evidence="5">
    <location>
        <begin position="107"/>
        <end position="194"/>
    </location>
</feature>
<evidence type="ECO:0000256" key="3">
    <source>
        <dbReference type="SAM" id="MobiDB-lite"/>
    </source>
</evidence>
<protein>
    <submittedName>
        <fullName evidence="7">ROBO1-like protein</fullName>
    </submittedName>
</protein>
<keyword evidence="4" id="KW-0812">Transmembrane</keyword>
<dbReference type="InterPro" id="IPR007110">
    <property type="entry name" value="Ig-like_dom"/>
</dbReference>
<feature type="transmembrane region" description="Helical" evidence="4">
    <location>
        <begin position="748"/>
        <end position="772"/>
    </location>
</feature>
<dbReference type="InterPro" id="IPR013098">
    <property type="entry name" value="Ig_I-set"/>
</dbReference>
<feature type="region of interest" description="Disordered" evidence="3">
    <location>
        <begin position="1227"/>
        <end position="1286"/>
    </location>
</feature>
<dbReference type="Pfam" id="PF13927">
    <property type="entry name" value="Ig_3"/>
    <property type="match status" value="1"/>
</dbReference>
<dbReference type="Gene3D" id="2.60.40.10">
    <property type="entry name" value="Immunoglobulins"/>
    <property type="match status" value="8"/>
</dbReference>
<dbReference type="InterPro" id="IPR003961">
    <property type="entry name" value="FN3_dom"/>
</dbReference>
<keyword evidence="1" id="KW-0677">Repeat</keyword>
<evidence type="ECO:0000256" key="4">
    <source>
        <dbReference type="SAM" id="Phobius"/>
    </source>
</evidence>
<dbReference type="SMART" id="SM00406">
    <property type="entry name" value="IGv"/>
    <property type="match status" value="3"/>
</dbReference>
<sequence>MPNPRITEQPMDSYFAKNLPATLDCKAEGEPTPTISWYQNDRKIVFDSITNYNDNTRMIVDQGRLFMLQFLHTKNRTYTGTYYCVATNSHGTAQSRTAFIDIAVIRDDFREEPVDKTVPLDSRTVLGCRPPRGEPEPIIDWLHDGKPVTKGDRISILGNGDLVFSNVNVDDGGEYICVASNIAGKKKSSPVTLTVLEVPEITRYPEPLTVDEGDTVEFHCAASGGGDVRVGWRREGGASRKNWRVLADHTLQISRVEVEDMGTYVCTAENGAGAVEAVAHLKVEYTPKILIRPSDQTAAVGRTISLPCSAIGNPKPTIYWETTAKTVTELMFEKNLYADGRMSVSLDGTLRMVEVARGDAGRYTCKAISSKGKAEAEATLTVQAGSDVIFPENDLRPPPIIRFGPQNQTLPRDGVAFLRCQATGTPQPTIHWLRNDLPLPTDARYMVLDSGTLQISTPEKPVVSDVTNTSVRLSWLLVRITDNTPIMGYVVEYFEYGSSQSWQSADRLYVQKDVIITGLKPDTTYVFLVRAVNSYGTGGPSPLSDKIRTLEPNMGQPLVPEVNLPSSEIENRLRNVNEILNMGSGQPPEYGQAGGQRASYRPLSHTLTGLESYQYYEICVKATSGERTSPCSPPWLIQTGESVPSSPPGNVVVEREGDSVIIVTWAPPDRAHRHGKITGYKIKCMSVDEQQNCSRQVNGTTNRVRIDGLTAGVQYNIELAAETLEGVGSWSTVYAIGSGDSSVTKERWFIGSIGALGGVVWLGLCIFTCWLCRSRKRRKKLKEQWYSNGGQASNEKQHVSIELREGNKSSAGDSGHQSDENGMLIKQGRKGPGYRPGIGPGPGVVNWNEMLPPPPVHPPSDTEYNPDDALYSEIPEDRSRSPHLPAQNSSCSCPVSAHPQPVSAGPYPGSYSENCNRCQSLRNFDSRPYSPQQLIQLHRQHSQGCQPHHARAQTGSQRGPGGTPMYMHGYAQPWDSQPLPRGPYDYELAKVPQEGGYNYTQPIQDGLIKHSNTLNSRGGQGWRPHPGDGQLPYMGAPVCDSANIPGGPPGNYCEGPCRGQGDTLNSINSGYHRNLSDNGQLPYLEGYMIESPPSSGTGSDYRVCNSGGSQAGSGGDSGRSRSTGIQGQPAQYPHRMFQSGPVDEGFARNTDSPISEDPEACDTETESQRDSLVAHWESVGEGSDVHSSSEAEGSGEDGEGGNILTEEDFASAVARAAQLSGLTVVGSTVTDPNHNQKQDFDAASVPHPAPSSPDPLPSLYRPRPTETTPTNKPSPMFQFSDDIPVV</sequence>
<feature type="domain" description="Ig-like" evidence="5">
    <location>
        <begin position="199"/>
        <end position="282"/>
    </location>
</feature>
<dbReference type="SUPFAM" id="SSF48726">
    <property type="entry name" value="Immunoglobulin"/>
    <property type="match status" value="5"/>
</dbReference>
<gene>
    <name evidence="7" type="ORF">MAR_019634</name>
</gene>
<feature type="compositionally biased region" description="Acidic residues" evidence="3">
    <location>
        <begin position="1193"/>
        <end position="1203"/>
    </location>
</feature>
<dbReference type="PROSITE" id="PS50835">
    <property type="entry name" value="IG_LIKE"/>
    <property type="match status" value="5"/>
</dbReference>
<evidence type="ECO:0000313" key="8">
    <source>
        <dbReference type="Proteomes" id="UP001164746"/>
    </source>
</evidence>
<dbReference type="InterPro" id="IPR036179">
    <property type="entry name" value="Ig-like_dom_sf"/>
</dbReference>
<keyword evidence="8" id="KW-1185">Reference proteome</keyword>
<name>A0ABY7E2N9_MYAAR</name>
<dbReference type="SUPFAM" id="SSF49265">
    <property type="entry name" value="Fibronectin type III"/>
    <property type="match status" value="2"/>
</dbReference>
<proteinExistence type="predicted"/>
<dbReference type="PANTHER" id="PTHR10075">
    <property type="entry name" value="BASIGIN RELATED"/>
    <property type="match status" value="1"/>
</dbReference>
<evidence type="ECO:0000256" key="1">
    <source>
        <dbReference type="ARBA" id="ARBA00022737"/>
    </source>
</evidence>
<dbReference type="CDD" id="cd00063">
    <property type="entry name" value="FN3"/>
    <property type="match status" value="2"/>
</dbReference>
<feature type="compositionally biased region" description="Acidic residues" evidence="3">
    <location>
        <begin position="1154"/>
        <end position="1165"/>
    </location>
</feature>
<feature type="domain" description="Ig-like" evidence="5">
    <location>
        <begin position="287"/>
        <end position="381"/>
    </location>
</feature>
<feature type="compositionally biased region" description="Pro residues" evidence="3">
    <location>
        <begin position="1247"/>
        <end position="1256"/>
    </location>
</feature>
<feature type="region of interest" description="Disordered" evidence="3">
    <location>
        <begin position="805"/>
        <end position="841"/>
    </location>
</feature>
<dbReference type="InterPro" id="IPR013783">
    <property type="entry name" value="Ig-like_fold"/>
</dbReference>
<keyword evidence="2" id="KW-0393">Immunoglobulin domain</keyword>
<dbReference type="InterPro" id="IPR013106">
    <property type="entry name" value="Ig_V-set"/>
</dbReference>
<dbReference type="EMBL" id="CP111016">
    <property type="protein sequence ID" value="WAR04265.1"/>
    <property type="molecule type" value="Genomic_DNA"/>
</dbReference>